<dbReference type="EMBL" id="JAENIM010000039">
    <property type="protein sequence ID" value="MBK1791494.1"/>
    <property type="molecule type" value="Genomic_DNA"/>
</dbReference>
<keyword evidence="1" id="KW-1133">Transmembrane helix</keyword>
<sequence>MIKLSNIIGRIFILLICTVVGFVIFAIGGICLLSYLGSTKTATAEEAFRERISNDIPASVSGMELISYSAGWGLADGECTIRFNIAAEDCKRLINDLNLHESSPGSYEIEAHVDFLGENPRHFDEPNPSTSFKYIYCSQDMKKVVFRFVQI</sequence>
<dbReference type="Proteomes" id="UP000624703">
    <property type="component" value="Unassembled WGS sequence"/>
</dbReference>
<dbReference type="AlphaFoldDB" id="A0A8J7MGP7"/>
<protein>
    <submittedName>
        <fullName evidence="2">Uncharacterized protein</fullName>
    </submittedName>
</protein>
<organism evidence="2 3">
    <name type="scientific">Persicirhabdus sediminis</name>
    <dbReference type="NCBI Taxonomy" id="454144"/>
    <lineage>
        <taxon>Bacteria</taxon>
        <taxon>Pseudomonadati</taxon>
        <taxon>Verrucomicrobiota</taxon>
        <taxon>Verrucomicrobiia</taxon>
        <taxon>Verrucomicrobiales</taxon>
        <taxon>Verrucomicrobiaceae</taxon>
        <taxon>Persicirhabdus</taxon>
    </lineage>
</organism>
<dbReference type="RefSeq" id="WP_200311495.1">
    <property type="nucleotide sequence ID" value="NZ_JAENIM010000039.1"/>
</dbReference>
<keyword evidence="3" id="KW-1185">Reference proteome</keyword>
<proteinExistence type="predicted"/>
<accession>A0A8J7MGP7</accession>
<gene>
    <name evidence="2" type="ORF">JIN82_10050</name>
</gene>
<feature type="transmembrane region" description="Helical" evidence="1">
    <location>
        <begin position="12"/>
        <end position="36"/>
    </location>
</feature>
<reference evidence="2" key="1">
    <citation type="submission" date="2021-01" db="EMBL/GenBank/DDBJ databases">
        <title>Modified the classification status of verrucomicrobia.</title>
        <authorList>
            <person name="Feng X."/>
        </authorList>
    </citation>
    <scope>NUCLEOTIDE SEQUENCE</scope>
    <source>
        <strain evidence="2">_KCTC 22039</strain>
    </source>
</reference>
<name>A0A8J7MGP7_9BACT</name>
<keyword evidence="1" id="KW-0472">Membrane</keyword>
<keyword evidence="1" id="KW-0812">Transmembrane</keyword>
<evidence type="ECO:0000313" key="3">
    <source>
        <dbReference type="Proteomes" id="UP000624703"/>
    </source>
</evidence>
<comment type="caution">
    <text evidence="2">The sequence shown here is derived from an EMBL/GenBank/DDBJ whole genome shotgun (WGS) entry which is preliminary data.</text>
</comment>
<evidence type="ECO:0000256" key="1">
    <source>
        <dbReference type="SAM" id="Phobius"/>
    </source>
</evidence>
<evidence type="ECO:0000313" key="2">
    <source>
        <dbReference type="EMBL" id="MBK1791494.1"/>
    </source>
</evidence>